<dbReference type="SUPFAM" id="SSF53448">
    <property type="entry name" value="Nucleotide-diphospho-sugar transferases"/>
    <property type="match status" value="1"/>
</dbReference>
<comment type="caution">
    <text evidence="1">The sequence shown here is derived from an EMBL/GenBank/DDBJ whole genome shotgun (WGS) entry which is preliminary data.</text>
</comment>
<keyword evidence="2" id="KW-1185">Reference proteome</keyword>
<organism evidence="1 2">
    <name type="scientific">Ranatra chinensis</name>
    <dbReference type="NCBI Taxonomy" id="642074"/>
    <lineage>
        <taxon>Eukaryota</taxon>
        <taxon>Metazoa</taxon>
        <taxon>Ecdysozoa</taxon>
        <taxon>Arthropoda</taxon>
        <taxon>Hexapoda</taxon>
        <taxon>Insecta</taxon>
        <taxon>Pterygota</taxon>
        <taxon>Neoptera</taxon>
        <taxon>Paraneoptera</taxon>
        <taxon>Hemiptera</taxon>
        <taxon>Heteroptera</taxon>
        <taxon>Panheteroptera</taxon>
        <taxon>Nepomorpha</taxon>
        <taxon>Nepidae</taxon>
        <taxon>Ranatrinae</taxon>
        <taxon>Ranatra</taxon>
    </lineage>
</organism>
<protein>
    <recommendedName>
        <fullName evidence="3">Xyloside xylosyltransferase 1</fullName>
    </recommendedName>
</protein>
<evidence type="ECO:0000313" key="1">
    <source>
        <dbReference type="EMBL" id="KAL1116649.1"/>
    </source>
</evidence>
<dbReference type="AlphaFoldDB" id="A0ABD0XZH9"/>
<evidence type="ECO:0008006" key="3">
    <source>
        <dbReference type="Google" id="ProtNLM"/>
    </source>
</evidence>
<dbReference type="Proteomes" id="UP001558652">
    <property type="component" value="Unassembled WGS sequence"/>
</dbReference>
<gene>
    <name evidence="1" type="ORF">AAG570_005121</name>
</gene>
<dbReference type="Gene3D" id="3.90.550.10">
    <property type="entry name" value="Spore Coat Polysaccharide Biosynthesis Protein SpsA, Chain A"/>
    <property type="match status" value="1"/>
</dbReference>
<dbReference type="PANTHER" id="PTHR46612:SF1">
    <property type="entry name" value="XYLOSIDE XYLOSYLTRANSFERASE 1"/>
    <property type="match status" value="1"/>
</dbReference>
<accession>A0ABD0XZH9</accession>
<name>A0ABD0XZH9_9HEMI</name>
<dbReference type="InterPro" id="IPR042465">
    <property type="entry name" value="XXLT1"/>
</dbReference>
<reference evidence="1 2" key="1">
    <citation type="submission" date="2024-07" db="EMBL/GenBank/DDBJ databases">
        <title>Chromosome-level genome assembly of the water stick insect Ranatra chinensis (Heteroptera: Nepidae).</title>
        <authorList>
            <person name="Liu X."/>
        </authorList>
    </citation>
    <scope>NUCLEOTIDE SEQUENCE [LARGE SCALE GENOMIC DNA]</scope>
    <source>
        <strain evidence="1">Cailab_2021Rc</strain>
        <tissue evidence="1">Muscle</tissue>
    </source>
</reference>
<proteinExistence type="predicted"/>
<dbReference type="InterPro" id="IPR029044">
    <property type="entry name" value="Nucleotide-diphossugar_trans"/>
</dbReference>
<dbReference type="EMBL" id="JBFDAA010000017">
    <property type="protein sequence ID" value="KAL1116649.1"/>
    <property type="molecule type" value="Genomic_DNA"/>
</dbReference>
<evidence type="ECO:0000313" key="2">
    <source>
        <dbReference type="Proteomes" id="UP001558652"/>
    </source>
</evidence>
<sequence>MVSSMLQHTSALITLNLITDDASKPVAQEAILAAVNSTGKDIKVIYYDIKEVTAKMGGLVDSMRVHFTSQPGGYYSDSLFFVSLILHHVAPLHQTQVVMLDVDTKLLEDIVLLFREFDRFNETNLVGCSVELTPVYQHVLYRWRSKHAGSRLGSPASRGGFPGINSGVLLLRLDRIRMSALYDTLLQRSTLQYLTSKYFFKGHLGDQDFYTLVALEHPELFYMLDCGWNRQLCTWWRDHGYQDSFSSFAECQSPVKIYHGNCNTPIPSS</sequence>
<dbReference type="PANTHER" id="PTHR46612">
    <property type="entry name" value="XYLOSIDE XYLOSYLTRANSFERASE 1"/>
    <property type="match status" value="1"/>
</dbReference>